<dbReference type="EC" id="3.2.1.31" evidence="2"/>
<evidence type="ECO:0000259" key="7">
    <source>
        <dbReference type="Pfam" id="PF00703"/>
    </source>
</evidence>
<accession>A0A316E2C7</accession>
<dbReference type="EMBL" id="QGGQ01000006">
    <property type="protein sequence ID" value="PWK22883.1"/>
    <property type="molecule type" value="Genomic_DNA"/>
</dbReference>
<organism evidence="10 11">
    <name type="scientific">Maribacter polysiphoniae</name>
    <dbReference type="NCBI Taxonomy" id="429344"/>
    <lineage>
        <taxon>Bacteria</taxon>
        <taxon>Pseudomonadati</taxon>
        <taxon>Bacteroidota</taxon>
        <taxon>Flavobacteriia</taxon>
        <taxon>Flavobacteriales</taxon>
        <taxon>Flavobacteriaceae</taxon>
        <taxon>Maribacter</taxon>
    </lineage>
</organism>
<dbReference type="GO" id="GO:0019391">
    <property type="term" value="P:glucuronoside catabolic process"/>
    <property type="evidence" value="ECO:0007669"/>
    <property type="project" value="TreeGrafter"/>
</dbReference>
<dbReference type="InterPro" id="IPR006102">
    <property type="entry name" value="Ig-like_GH2"/>
</dbReference>
<sequence length="603" mass="69432">MNMKPIKSVLILLFISSFTTLFAQEREFSDLLQNIDAREKVSLNGLWDIIIDPLENGYYNHRLQPMDNGYFKNAKMQSPSDLIEYNFDTSDQIMVPGDWNTQMEKLYYYEGTVWYKKDFNYTAKTNELVYLYFEAVNYEAIVYLNGERIGTHTGGYTPFQFEVTDKLKEGDNFVVVKVDNKRKRENVPTVNQDWWNYGGITRSVHLISTPKTHISDYSIQLAKGSTTNIQGWVTVENGSDGDNVEISIPELRKNVKSVVKNGKASFSIKAKPTLWEPKNPKLYEVTIKTGTDEITDTIGFRTVSTQGSKILLNGKEIFLKGISIHEEAPFKTGRVTSKEECRILLQWAKELGCNYIRLAHYPHSETMVREAEKMGFMIWSEIPVYWTILFDNKDTYANAKNQLTEMISRDKNRAAILMWSVANETPEGEARLDFLTNLANEARKLDNTRLITAALDTQSEGEGGKMIEDPLGKAVDVIGINHYCGWYVDKPQKCSSVKWASAYDKPMIMSEVGGGALYGLHGSKNERWTEEYQAEVYRTNIEMMRNIEFLSGLSPWILMDFRSSRRPLKRIQEDFNRKGLISEQGMKKQAFYILRDYYLKENN</sequence>
<dbReference type="InterPro" id="IPR006104">
    <property type="entry name" value="Glyco_hydro_2_N"/>
</dbReference>
<keyword evidence="6" id="KW-0732">Signal</keyword>
<dbReference type="Pfam" id="PF02836">
    <property type="entry name" value="Glyco_hydro_2_C"/>
    <property type="match status" value="1"/>
</dbReference>
<dbReference type="Gene3D" id="2.60.40.10">
    <property type="entry name" value="Immunoglobulins"/>
    <property type="match status" value="1"/>
</dbReference>
<dbReference type="PRINTS" id="PR00132">
    <property type="entry name" value="GLHYDRLASE2"/>
</dbReference>
<dbReference type="InterPro" id="IPR017853">
    <property type="entry name" value="GH"/>
</dbReference>
<dbReference type="AlphaFoldDB" id="A0A316E2C7"/>
<keyword evidence="4" id="KW-0378">Hydrolase</keyword>
<evidence type="ECO:0000313" key="10">
    <source>
        <dbReference type="EMBL" id="PWK22883.1"/>
    </source>
</evidence>
<dbReference type="InterPro" id="IPR013783">
    <property type="entry name" value="Ig-like_fold"/>
</dbReference>
<dbReference type="PROSITE" id="PS00608">
    <property type="entry name" value="GLYCOSYL_HYDROL_F2_2"/>
    <property type="match status" value="1"/>
</dbReference>
<protein>
    <recommendedName>
        <fullName evidence="3">Beta-glucuronidase</fullName>
        <ecNumber evidence="2">3.2.1.31</ecNumber>
    </recommendedName>
</protein>
<reference evidence="10 11" key="1">
    <citation type="submission" date="2018-05" db="EMBL/GenBank/DDBJ databases">
        <title>Genomic Encyclopedia of Archaeal and Bacterial Type Strains, Phase II (KMG-II): from individual species to whole genera.</title>
        <authorList>
            <person name="Goeker M."/>
        </authorList>
    </citation>
    <scope>NUCLEOTIDE SEQUENCE [LARGE SCALE GENOMIC DNA]</scope>
    <source>
        <strain evidence="10 11">DSM 23514</strain>
    </source>
</reference>
<dbReference type="Pfam" id="PF00703">
    <property type="entry name" value="Glyco_hydro_2"/>
    <property type="match status" value="1"/>
</dbReference>
<dbReference type="InterPro" id="IPR008979">
    <property type="entry name" value="Galactose-bd-like_sf"/>
</dbReference>
<dbReference type="PANTHER" id="PTHR10066">
    <property type="entry name" value="BETA-GLUCURONIDASE"/>
    <property type="match status" value="1"/>
</dbReference>
<dbReference type="InterPro" id="IPR036156">
    <property type="entry name" value="Beta-gal/glucu_dom_sf"/>
</dbReference>
<dbReference type="SUPFAM" id="SSF49303">
    <property type="entry name" value="beta-Galactosidase/glucuronidase domain"/>
    <property type="match status" value="1"/>
</dbReference>
<evidence type="ECO:0000256" key="4">
    <source>
        <dbReference type="ARBA" id="ARBA00022801"/>
    </source>
</evidence>
<dbReference type="GO" id="GO:0005975">
    <property type="term" value="P:carbohydrate metabolic process"/>
    <property type="evidence" value="ECO:0007669"/>
    <property type="project" value="InterPro"/>
</dbReference>
<dbReference type="Proteomes" id="UP000245667">
    <property type="component" value="Unassembled WGS sequence"/>
</dbReference>
<feature type="domain" description="Glycosyl hydrolases family 2 sugar binding" evidence="9">
    <location>
        <begin position="75"/>
        <end position="210"/>
    </location>
</feature>
<dbReference type="PANTHER" id="PTHR10066:SF67">
    <property type="entry name" value="BETA-GLUCURONIDASE"/>
    <property type="match status" value="1"/>
</dbReference>
<name>A0A316E2C7_9FLAO</name>
<feature type="signal peptide" evidence="6">
    <location>
        <begin position="1"/>
        <end position="23"/>
    </location>
</feature>
<dbReference type="InterPro" id="IPR006101">
    <property type="entry name" value="Glyco_hydro_2"/>
</dbReference>
<evidence type="ECO:0000256" key="5">
    <source>
        <dbReference type="ARBA" id="ARBA00023295"/>
    </source>
</evidence>
<feature type="domain" description="Glycoside hydrolase family 2 immunoglobulin-like beta-sandwich" evidence="7">
    <location>
        <begin position="212"/>
        <end position="301"/>
    </location>
</feature>
<evidence type="ECO:0000256" key="2">
    <source>
        <dbReference type="ARBA" id="ARBA00012761"/>
    </source>
</evidence>
<dbReference type="SUPFAM" id="SSF51445">
    <property type="entry name" value="(Trans)glycosidases"/>
    <property type="match status" value="1"/>
</dbReference>
<dbReference type="Pfam" id="PF02837">
    <property type="entry name" value="Glyco_hydro_2_N"/>
    <property type="match status" value="1"/>
</dbReference>
<evidence type="ECO:0000256" key="3">
    <source>
        <dbReference type="ARBA" id="ARBA00016205"/>
    </source>
</evidence>
<dbReference type="GO" id="GO:0004566">
    <property type="term" value="F:beta-glucuronidase activity"/>
    <property type="evidence" value="ECO:0007669"/>
    <property type="project" value="UniProtKB-EC"/>
</dbReference>
<dbReference type="GO" id="GO:0030246">
    <property type="term" value="F:carbohydrate binding"/>
    <property type="evidence" value="ECO:0007669"/>
    <property type="project" value="TreeGrafter"/>
</dbReference>
<evidence type="ECO:0000256" key="1">
    <source>
        <dbReference type="ARBA" id="ARBA00007401"/>
    </source>
</evidence>
<feature type="chain" id="PRO_5016443597" description="Beta-glucuronidase" evidence="6">
    <location>
        <begin position="24"/>
        <end position="603"/>
    </location>
</feature>
<evidence type="ECO:0000256" key="6">
    <source>
        <dbReference type="SAM" id="SignalP"/>
    </source>
</evidence>
<dbReference type="Gene3D" id="3.20.20.80">
    <property type="entry name" value="Glycosidases"/>
    <property type="match status" value="1"/>
</dbReference>
<comment type="similarity">
    <text evidence="1">Belongs to the glycosyl hydrolase 2 family.</text>
</comment>
<dbReference type="SUPFAM" id="SSF49785">
    <property type="entry name" value="Galactose-binding domain-like"/>
    <property type="match status" value="1"/>
</dbReference>
<comment type="caution">
    <text evidence="10">The sequence shown here is derived from an EMBL/GenBank/DDBJ whole genome shotgun (WGS) entry which is preliminary data.</text>
</comment>
<proteinExistence type="inferred from homology"/>
<keyword evidence="5" id="KW-0326">Glycosidase</keyword>
<dbReference type="InterPro" id="IPR023232">
    <property type="entry name" value="Glyco_hydro_2_AS"/>
</dbReference>
<feature type="domain" description="Glycoside hydrolase family 2 catalytic" evidence="8">
    <location>
        <begin position="306"/>
        <end position="598"/>
    </location>
</feature>
<evidence type="ECO:0000313" key="11">
    <source>
        <dbReference type="Proteomes" id="UP000245667"/>
    </source>
</evidence>
<dbReference type="Gene3D" id="2.60.120.260">
    <property type="entry name" value="Galactose-binding domain-like"/>
    <property type="match status" value="1"/>
</dbReference>
<evidence type="ECO:0000259" key="8">
    <source>
        <dbReference type="Pfam" id="PF02836"/>
    </source>
</evidence>
<evidence type="ECO:0000259" key="9">
    <source>
        <dbReference type="Pfam" id="PF02837"/>
    </source>
</evidence>
<gene>
    <name evidence="10" type="ORF">LX92_02821</name>
</gene>
<dbReference type="InterPro" id="IPR006103">
    <property type="entry name" value="Glyco_hydro_2_cat"/>
</dbReference>